<reference evidence="2 3" key="1">
    <citation type="submission" date="2022-12" db="EMBL/GenBank/DDBJ databases">
        <title>Two new species, Stenotrophomonas aracearum and Stenotrophomonas oahuensis, isolated from Anthurium (Araceae family) in Hawaii.</title>
        <authorList>
            <person name="Chunag S.C."/>
            <person name="Dobhal S."/>
            <person name="Alvarez A."/>
            <person name="Arif M."/>
        </authorList>
    </citation>
    <scope>NUCLEOTIDE SEQUENCE [LARGE SCALE GENOMIC DNA]</scope>
    <source>
        <strain evidence="2 3">A5588</strain>
    </source>
</reference>
<organism evidence="2 3">
    <name type="scientific">Stenotrophomonas aracearum</name>
    <dbReference type="NCBI Taxonomy" id="3003272"/>
    <lineage>
        <taxon>Bacteria</taxon>
        <taxon>Pseudomonadati</taxon>
        <taxon>Pseudomonadota</taxon>
        <taxon>Gammaproteobacteria</taxon>
        <taxon>Lysobacterales</taxon>
        <taxon>Lysobacteraceae</taxon>
        <taxon>Stenotrophomonas</taxon>
    </lineage>
</organism>
<evidence type="ECO:0000313" key="3">
    <source>
        <dbReference type="Proteomes" id="UP001305421"/>
    </source>
</evidence>
<evidence type="ECO:0000256" key="1">
    <source>
        <dbReference type="SAM" id="SignalP"/>
    </source>
</evidence>
<feature type="signal peptide" evidence="1">
    <location>
        <begin position="1"/>
        <end position="25"/>
    </location>
</feature>
<sequence>MLARLRASTRLAVLVLLIFALKVGAAAACAKNDFADSNFGTGDTHGVVVQATDTNAGDLAKTSFPPAGTCSHCGCHHATALPTNPVLVVVPIPPDRAAGYRSGLPPSTYLRLELRPPIA</sequence>
<keyword evidence="1" id="KW-0732">Signal</keyword>
<protein>
    <recommendedName>
        <fullName evidence="4">DUF2946 domain-containing protein</fullName>
    </recommendedName>
</protein>
<accession>A0ABY9YHY4</accession>
<proteinExistence type="predicted"/>
<dbReference type="RefSeq" id="WP_311184580.1">
    <property type="nucleotide sequence ID" value="NZ_CP115543.1"/>
</dbReference>
<evidence type="ECO:0008006" key="4">
    <source>
        <dbReference type="Google" id="ProtNLM"/>
    </source>
</evidence>
<gene>
    <name evidence="2" type="ORF">PDM28_09405</name>
</gene>
<dbReference type="EMBL" id="CP115543">
    <property type="protein sequence ID" value="WNH50485.1"/>
    <property type="molecule type" value="Genomic_DNA"/>
</dbReference>
<dbReference type="Proteomes" id="UP001305421">
    <property type="component" value="Chromosome"/>
</dbReference>
<evidence type="ECO:0000313" key="2">
    <source>
        <dbReference type="EMBL" id="WNH50485.1"/>
    </source>
</evidence>
<name>A0ABY9YHY4_9GAMM</name>
<keyword evidence="3" id="KW-1185">Reference proteome</keyword>
<feature type="chain" id="PRO_5047235213" description="DUF2946 domain-containing protein" evidence="1">
    <location>
        <begin position="26"/>
        <end position="119"/>
    </location>
</feature>